<evidence type="ECO:0000313" key="4">
    <source>
        <dbReference type="Proteomes" id="UP000326939"/>
    </source>
</evidence>
<name>A0A5N5NE03_9ROSI</name>
<gene>
    <name evidence="3" type="ORF">DKX38_004650</name>
</gene>
<dbReference type="Proteomes" id="UP000326939">
    <property type="component" value="Chromosome 3"/>
</dbReference>
<protein>
    <submittedName>
        <fullName evidence="3">Uncharacterized protein</fullName>
    </submittedName>
</protein>
<feature type="signal peptide" evidence="2">
    <location>
        <begin position="1"/>
        <end position="21"/>
    </location>
</feature>
<feature type="region of interest" description="Disordered" evidence="1">
    <location>
        <begin position="343"/>
        <end position="384"/>
    </location>
</feature>
<feature type="compositionally biased region" description="Basic and acidic residues" evidence="1">
    <location>
        <begin position="361"/>
        <end position="380"/>
    </location>
</feature>
<feature type="region of interest" description="Disordered" evidence="1">
    <location>
        <begin position="397"/>
        <end position="441"/>
    </location>
</feature>
<sequence length="458" mass="54153">MSVKLTVTVLFFLCAVAYSRTQTDLPDEDFTLPELPNPDPKATPVLLLPSQKPETEPVTEIKYPVEVEIDEQTEPGSSSTEIKTESTETAAPLTVVTFRPTNLHFLPQRPLLPFRHRHRCRHGHRMMKPRFYGNDMIVSGEKDVDFELGDHQERRGVDRQIPARWTRFHHGGHRFSFYDDVANGEEREWGSKKDHEHHHVEGEEKQEPEHEHGHEHGGHRFSFYDDVANGEEREWGPKRHHEHHHVEGEEEQEHGHEPEREHEHEHGHEHGGHRFSFYNDVANGEEREWGPKRHHEHHHVEGEEEQEHGHEPEREHEHEHGHEHGGHRFSFYDDVENGEEREWGPKRHHEHHHVEGEEEQEHGHEPEREHKHEHGHEHGGHRFSFYNDVANGEEREWGPKRHHEHHHVEGEEEQEHGHGHGHGHEHGHGHGHEHEHEHGHGHEWGLFRGIRKFVKHNF</sequence>
<comment type="caution">
    <text evidence="3">The sequence shown here is derived from an EMBL/GenBank/DDBJ whole genome shotgun (WGS) entry which is preliminary data.</text>
</comment>
<dbReference type="AlphaFoldDB" id="A0A5N5NE03"/>
<feature type="compositionally biased region" description="Basic and acidic residues" evidence="1">
    <location>
        <begin position="253"/>
        <end position="272"/>
    </location>
</feature>
<feature type="chain" id="PRO_5024325998" evidence="2">
    <location>
        <begin position="22"/>
        <end position="458"/>
    </location>
</feature>
<keyword evidence="2" id="KW-0732">Signal</keyword>
<feature type="compositionally biased region" description="Basic and acidic residues" evidence="1">
    <location>
        <begin position="307"/>
        <end position="326"/>
    </location>
</feature>
<keyword evidence="4" id="KW-1185">Reference proteome</keyword>
<evidence type="ECO:0000313" key="3">
    <source>
        <dbReference type="EMBL" id="KAB5564596.1"/>
    </source>
</evidence>
<accession>A0A5N5NE03</accession>
<evidence type="ECO:0000256" key="2">
    <source>
        <dbReference type="SAM" id="SignalP"/>
    </source>
</evidence>
<organism evidence="3 4">
    <name type="scientific">Salix brachista</name>
    <dbReference type="NCBI Taxonomy" id="2182728"/>
    <lineage>
        <taxon>Eukaryota</taxon>
        <taxon>Viridiplantae</taxon>
        <taxon>Streptophyta</taxon>
        <taxon>Embryophyta</taxon>
        <taxon>Tracheophyta</taxon>
        <taxon>Spermatophyta</taxon>
        <taxon>Magnoliopsida</taxon>
        <taxon>eudicotyledons</taxon>
        <taxon>Gunneridae</taxon>
        <taxon>Pentapetalae</taxon>
        <taxon>rosids</taxon>
        <taxon>fabids</taxon>
        <taxon>Malpighiales</taxon>
        <taxon>Salicaceae</taxon>
        <taxon>Saliceae</taxon>
        <taxon>Salix</taxon>
    </lineage>
</organism>
<feature type="compositionally biased region" description="Basic and acidic residues" evidence="1">
    <location>
        <begin position="188"/>
        <end position="218"/>
    </location>
</feature>
<feature type="compositionally biased region" description="Basic and acidic residues" evidence="1">
    <location>
        <begin position="415"/>
        <end position="441"/>
    </location>
</feature>
<feature type="region of interest" description="Disordered" evidence="1">
    <location>
        <begin position="235"/>
        <end position="276"/>
    </location>
</feature>
<dbReference type="EMBL" id="VDCV01000003">
    <property type="protein sequence ID" value="KAB5564596.1"/>
    <property type="molecule type" value="Genomic_DNA"/>
</dbReference>
<reference evidence="4" key="1">
    <citation type="journal article" date="2019" name="Gigascience">
        <title>De novo genome assembly of the endangered Acer yangbiense, a plant species with extremely small populations endemic to Yunnan Province, China.</title>
        <authorList>
            <person name="Yang J."/>
            <person name="Wariss H.M."/>
            <person name="Tao L."/>
            <person name="Zhang R."/>
            <person name="Yun Q."/>
            <person name="Hollingsworth P."/>
            <person name="Dao Z."/>
            <person name="Luo G."/>
            <person name="Guo H."/>
            <person name="Ma Y."/>
            <person name="Sun W."/>
        </authorList>
    </citation>
    <scope>NUCLEOTIDE SEQUENCE [LARGE SCALE GENOMIC DNA]</scope>
    <source>
        <strain evidence="4">cv. br00</strain>
    </source>
</reference>
<feature type="region of interest" description="Disordered" evidence="1">
    <location>
        <begin position="289"/>
        <end position="331"/>
    </location>
</feature>
<proteinExistence type="predicted"/>
<evidence type="ECO:0000256" key="1">
    <source>
        <dbReference type="SAM" id="MobiDB-lite"/>
    </source>
</evidence>
<feature type="region of interest" description="Disordered" evidence="1">
    <location>
        <begin position="188"/>
        <end position="222"/>
    </location>
</feature>